<accession>A0A814P0N7</accession>
<evidence type="ECO:0000256" key="1">
    <source>
        <dbReference type="SAM" id="SignalP"/>
    </source>
</evidence>
<keyword evidence="1" id="KW-0732">Signal</keyword>
<proteinExistence type="predicted"/>
<name>A0A814P0N7_ADIRI</name>
<dbReference type="EMBL" id="CAJNOJ010000001">
    <property type="protein sequence ID" value="CAF0722982.1"/>
    <property type="molecule type" value="Genomic_DNA"/>
</dbReference>
<evidence type="ECO:0000313" key="2">
    <source>
        <dbReference type="EMBL" id="CAF0722982.1"/>
    </source>
</evidence>
<reference evidence="3" key="1">
    <citation type="submission" date="2021-02" db="EMBL/GenBank/DDBJ databases">
        <authorList>
            <person name="Nowell W R."/>
        </authorList>
    </citation>
    <scope>NUCLEOTIDE SEQUENCE</scope>
</reference>
<dbReference type="Proteomes" id="UP000663852">
    <property type="component" value="Unassembled WGS sequence"/>
</dbReference>
<organism evidence="3 4">
    <name type="scientific">Adineta ricciae</name>
    <name type="common">Rotifer</name>
    <dbReference type="NCBI Taxonomy" id="249248"/>
    <lineage>
        <taxon>Eukaryota</taxon>
        <taxon>Metazoa</taxon>
        <taxon>Spiralia</taxon>
        <taxon>Gnathifera</taxon>
        <taxon>Rotifera</taxon>
        <taxon>Eurotatoria</taxon>
        <taxon>Bdelloidea</taxon>
        <taxon>Adinetida</taxon>
        <taxon>Adinetidae</taxon>
        <taxon>Adineta</taxon>
    </lineage>
</organism>
<dbReference type="EMBL" id="CAJNOR010001224">
    <property type="protein sequence ID" value="CAF1101158.1"/>
    <property type="molecule type" value="Genomic_DNA"/>
</dbReference>
<protein>
    <recommendedName>
        <fullName evidence="5">Protein sleepless</fullName>
    </recommendedName>
</protein>
<dbReference type="PANTHER" id="PTHR38332:SF1">
    <property type="entry name" value="RE49668P"/>
    <property type="match status" value="1"/>
</dbReference>
<sequence>MNKLPFSIVLFISTIIDTVSSISCYQCSSINGSNPACEDFFHGELEGVPAMLQTPCLTSSRGRQGRFLATHCIKLVAYSSEPNPAQYVYRTCSRDEGDDDSITRMSHCGFLKLHWINPNRRLRGCLHICDRDASYYPQVNFIEPPIIRHTILARQSILFRYVT</sequence>
<comment type="caution">
    <text evidence="3">The sequence shown here is derived from an EMBL/GenBank/DDBJ whole genome shotgun (WGS) entry which is preliminary data.</text>
</comment>
<evidence type="ECO:0000313" key="4">
    <source>
        <dbReference type="Proteomes" id="UP000663828"/>
    </source>
</evidence>
<dbReference type="AlphaFoldDB" id="A0A814P0N7"/>
<feature type="signal peptide" evidence="1">
    <location>
        <begin position="1"/>
        <end position="21"/>
    </location>
</feature>
<feature type="chain" id="PRO_5036225460" description="Protein sleepless" evidence="1">
    <location>
        <begin position="22"/>
        <end position="163"/>
    </location>
</feature>
<dbReference type="OrthoDB" id="428346at2759"/>
<gene>
    <name evidence="2" type="ORF">EDS130_LOCUS443</name>
    <name evidence="3" type="ORF">XAT740_LOCUS18359</name>
</gene>
<keyword evidence="4" id="KW-1185">Reference proteome</keyword>
<evidence type="ECO:0008006" key="5">
    <source>
        <dbReference type="Google" id="ProtNLM"/>
    </source>
</evidence>
<dbReference type="Proteomes" id="UP000663828">
    <property type="component" value="Unassembled WGS sequence"/>
</dbReference>
<dbReference type="PANTHER" id="PTHR38332">
    <property type="entry name" value="PROTEIN CBG11604"/>
    <property type="match status" value="1"/>
</dbReference>
<evidence type="ECO:0000313" key="3">
    <source>
        <dbReference type="EMBL" id="CAF1101158.1"/>
    </source>
</evidence>